<keyword evidence="12" id="KW-1185">Reference proteome</keyword>
<dbReference type="PROSITE" id="PS50929">
    <property type="entry name" value="ABC_TM1F"/>
    <property type="match status" value="1"/>
</dbReference>
<evidence type="ECO:0000259" key="9">
    <source>
        <dbReference type="PROSITE" id="PS50893"/>
    </source>
</evidence>
<evidence type="ECO:0000256" key="3">
    <source>
        <dbReference type="ARBA" id="ARBA00022692"/>
    </source>
</evidence>
<feature type="transmembrane region" description="Helical" evidence="8">
    <location>
        <begin position="25"/>
        <end position="45"/>
    </location>
</feature>
<dbReference type="AlphaFoldDB" id="E0IBM0"/>
<keyword evidence="5" id="KW-0067">ATP-binding</keyword>
<keyword evidence="7 8" id="KW-0472">Membrane</keyword>
<reference evidence="11 12" key="1">
    <citation type="submission" date="2010-07" db="EMBL/GenBank/DDBJ databases">
        <title>The draft genome of Paenibacillus curdlanolyticus YK9.</title>
        <authorList>
            <consortium name="US DOE Joint Genome Institute (JGI-PGF)"/>
            <person name="Lucas S."/>
            <person name="Copeland A."/>
            <person name="Lapidus A."/>
            <person name="Cheng J.-F."/>
            <person name="Bruce D."/>
            <person name="Goodwin L."/>
            <person name="Pitluck S."/>
            <person name="Land M.L."/>
            <person name="Hauser L."/>
            <person name="Chang Y.-J."/>
            <person name="Jeffries C."/>
            <person name="Anderson I.J."/>
            <person name="Johnson E."/>
            <person name="Loganathan U."/>
            <person name="Mulhopadhyay B."/>
            <person name="Kyrpides N."/>
            <person name="Woyke T.J."/>
        </authorList>
    </citation>
    <scope>NUCLEOTIDE SEQUENCE [LARGE SCALE GENOMIC DNA]</scope>
    <source>
        <strain evidence="11 12">YK9</strain>
    </source>
</reference>
<dbReference type="CDD" id="cd07346">
    <property type="entry name" value="ABC_6TM_exporters"/>
    <property type="match status" value="1"/>
</dbReference>
<dbReference type="Proteomes" id="UP000005387">
    <property type="component" value="Unassembled WGS sequence"/>
</dbReference>
<dbReference type="SMART" id="SM00382">
    <property type="entry name" value="AAA"/>
    <property type="match status" value="1"/>
</dbReference>
<dbReference type="GO" id="GO:0005524">
    <property type="term" value="F:ATP binding"/>
    <property type="evidence" value="ECO:0007669"/>
    <property type="project" value="UniProtKB-KW"/>
</dbReference>
<feature type="transmembrane region" description="Helical" evidence="8">
    <location>
        <begin position="282"/>
        <end position="302"/>
    </location>
</feature>
<evidence type="ECO:0000313" key="11">
    <source>
        <dbReference type="EMBL" id="EFM10100.1"/>
    </source>
</evidence>
<comment type="similarity">
    <text evidence="2">Belongs to the ABC transporter superfamily.</text>
</comment>
<organism evidence="11 12">
    <name type="scientific">Paenibacillus curdlanolyticus YK9</name>
    <dbReference type="NCBI Taxonomy" id="717606"/>
    <lineage>
        <taxon>Bacteria</taxon>
        <taxon>Bacillati</taxon>
        <taxon>Bacillota</taxon>
        <taxon>Bacilli</taxon>
        <taxon>Bacillales</taxon>
        <taxon>Paenibacillaceae</taxon>
        <taxon>Paenibacillus</taxon>
    </lineage>
</organism>
<dbReference type="SUPFAM" id="SSF90123">
    <property type="entry name" value="ABC transporter transmembrane region"/>
    <property type="match status" value="1"/>
</dbReference>
<dbReference type="GO" id="GO:0015421">
    <property type="term" value="F:ABC-type oligopeptide transporter activity"/>
    <property type="evidence" value="ECO:0007669"/>
    <property type="project" value="TreeGrafter"/>
</dbReference>
<dbReference type="Gene3D" id="3.40.50.300">
    <property type="entry name" value="P-loop containing nucleotide triphosphate hydrolases"/>
    <property type="match status" value="1"/>
</dbReference>
<comment type="subcellular location">
    <subcellularLocation>
        <location evidence="1">Cell membrane</location>
        <topology evidence="1">Multi-pass membrane protein</topology>
    </subcellularLocation>
</comment>
<evidence type="ECO:0000313" key="12">
    <source>
        <dbReference type="Proteomes" id="UP000005387"/>
    </source>
</evidence>
<dbReference type="Pfam" id="PF00664">
    <property type="entry name" value="ABC_membrane"/>
    <property type="match status" value="1"/>
</dbReference>
<dbReference type="Gene3D" id="1.20.1560.10">
    <property type="entry name" value="ABC transporter type 1, transmembrane domain"/>
    <property type="match status" value="2"/>
</dbReference>
<dbReference type="PANTHER" id="PTHR43394">
    <property type="entry name" value="ATP-DEPENDENT PERMEASE MDL1, MITOCHONDRIAL"/>
    <property type="match status" value="1"/>
</dbReference>
<keyword evidence="3 8" id="KW-0812">Transmembrane</keyword>
<dbReference type="InterPro" id="IPR039421">
    <property type="entry name" value="Type_1_exporter"/>
</dbReference>
<dbReference type="STRING" id="717606.PaecuDRAFT_3059"/>
<sequence>MKQSNADQNVSRQSYRWALSFLRPYAKRIALLVLCSILAVAGDLLTPKVIQYMIDHVVKEGDFRIFYWLLGLLVAVNLLMLIAKNGRNMLQRTIGALASRDIQGAIFRHLRKLGFAHYERHPAGETLSMFNSEVVSVQRIYSQYLPGIIDNILYTAVAITLLISINAWLTLIMVPTFCLYYLFGPYFEKKASHYGKRAGEGRIAFNQKVYESVSGFREFRAFGAQPWYHERTYAEHKAWSRDYLSAATFSFARGSFRRITFYLGAIAVFLTGYYLVRHDYVTLGEFVAFTILYMSTMFRLTLLVTQLTEQRLIIHQTAPLYTFMHKPIEIEEPTDPIEPAEVKGRLAFEGVEFGYPDQPPVIRGFDLDIQPGEKIAFVGASGGGKSTLFKMVGRFYDPTSGLLRLDGVPIHQMPLERLRESIGYVFQETYLFGSSVKDNIRFGKPDATDEEVVAAAKAAYAHDFIMELPEGYDTLVGERGIKLSGGQKQRVAIARMFIKQPAIILLDEATSSLDNVSEYEVQQALDEVLVGRTTIAIAHRLSTVKHFDRIVFLQDGRAAEAGSYEQLMARKGLLYELELGQSGTAGDRDEVKAR</sequence>
<evidence type="ECO:0000256" key="1">
    <source>
        <dbReference type="ARBA" id="ARBA00004651"/>
    </source>
</evidence>
<dbReference type="PROSITE" id="PS00211">
    <property type="entry name" value="ABC_TRANSPORTER_1"/>
    <property type="match status" value="1"/>
</dbReference>
<evidence type="ECO:0000259" key="10">
    <source>
        <dbReference type="PROSITE" id="PS50929"/>
    </source>
</evidence>
<keyword evidence="6 8" id="KW-1133">Transmembrane helix</keyword>
<dbReference type="InterPro" id="IPR027417">
    <property type="entry name" value="P-loop_NTPase"/>
</dbReference>
<dbReference type="OrthoDB" id="9762778at2"/>
<dbReference type="eggNOG" id="COG1132">
    <property type="taxonomic scope" value="Bacteria"/>
</dbReference>
<protein>
    <submittedName>
        <fullName evidence="11">ABC transporter related protein</fullName>
    </submittedName>
</protein>
<dbReference type="InterPro" id="IPR003439">
    <property type="entry name" value="ABC_transporter-like_ATP-bd"/>
</dbReference>
<evidence type="ECO:0000256" key="4">
    <source>
        <dbReference type="ARBA" id="ARBA00022741"/>
    </source>
</evidence>
<dbReference type="InterPro" id="IPR003593">
    <property type="entry name" value="AAA+_ATPase"/>
</dbReference>
<name>E0IBM0_9BACL</name>
<dbReference type="InterPro" id="IPR036640">
    <property type="entry name" value="ABC1_TM_sf"/>
</dbReference>
<evidence type="ECO:0000256" key="6">
    <source>
        <dbReference type="ARBA" id="ARBA00022989"/>
    </source>
</evidence>
<proteinExistence type="inferred from homology"/>
<dbReference type="Pfam" id="PF00005">
    <property type="entry name" value="ABC_tran"/>
    <property type="match status" value="1"/>
</dbReference>
<evidence type="ECO:0000256" key="2">
    <source>
        <dbReference type="ARBA" id="ARBA00005417"/>
    </source>
</evidence>
<keyword evidence="4" id="KW-0547">Nucleotide-binding</keyword>
<feature type="transmembrane region" description="Helical" evidence="8">
    <location>
        <begin position="259"/>
        <end position="276"/>
    </location>
</feature>
<dbReference type="RefSeq" id="WP_006039047.1">
    <property type="nucleotide sequence ID" value="NZ_AEDD01000008.1"/>
</dbReference>
<dbReference type="PROSITE" id="PS50893">
    <property type="entry name" value="ABC_TRANSPORTER_2"/>
    <property type="match status" value="1"/>
</dbReference>
<evidence type="ECO:0000256" key="7">
    <source>
        <dbReference type="ARBA" id="ARBA00023136"/>
    </source>
</evidence>
<dbReference type="PANTHER" id="PTHR43394:SF1">
    <property type="entry name" value="ATP-BINDING CASSETTE SUB-FAMILY B MEMBER 10, MITOCHONDRIAL"/>
    <property type="match status" value="1"/>
</dbReference>
<gene>
    <name evidence="11" type="ORF">PaecuDRAFT_3059</name>
</gene>
<dbReference type="EMBL" id="AEDD01000008">
    <property type="protein sequence ID" value="EFM10100.1"/>
    <property type="molecule type" value="Genomic_DNA"/>
</dbReference>
<evidence type="ECO:0000256" key="5">
    <source>
        <dbReference type="ARBA" id="ARBA00022840"/>
    </source>
</evidence>
<feature type="transmembrane region" description="Helical" evidence="8">
    <location>
        <begin position="65"/>
        <end position="83"/>
    </location>
</feature>
<dbReference type="InterPro" id="IPR011527">
    <property type="entry name" value="ABC1_TM_dom"/>
</dbReference>
<feature type="transmembrane region" description="Helical" evidence="8">
    <location>
        <begin position="152"/>
        <end position="183"/>
    </location>
</feature>
<dbReference type="GO" id="GO:0016887">
    <property type="term" value="F:ATP hydrolysis activity"/>
    <property type="evidence" value="ECO:0007669"/>
    <property type="project" value="InterPro"/>
</dbReference>
<dbReference type="GO" id="GO:0005886">
    <property type="term" value="C:plasma membrane"/>
    <property type="evidence" value="ECO:0007669"/>
    <property type="project" value="UniProtKB-SubCell"/>
</dbReference>
<dbReference type="SUPFAM" id="SSF52540">
    <property type="entry name" value="P-loop containing nucleoside triphosphate hydrolases"/>
    <property type="match status" value="1"/>
</dbReference>
<dbReference type="FunFam" id="3.40.50.300:FF:000218">
    <property type="entry name" value="Multidrug ABC transporter ATP-binding protein"/>
    <property type="match status" value="1"/>
</dbReference>
<evidence type="ECO:0000256" key="8">
    <source>
        <dbReference type="SAM" id="Phobius"/>
    </source>
</evidence>
<accession>E0IBM0</accession>
<feature type="domain" description="ABC transporter" evidence="9">
    <location>
        <begin position="346"/>
        <end position="580"/>
    </location>
</feature>
<feature type="domain" description="ABC transmembrane type-1" evidence="10">
    <location>
        <begin position="30"/>
        <end position="309"/>
    </location>
</feature>
<dbReference type="InterPro" id="IPR017871">
    <property type="entry name" value="ABC_transporter-like_CS"/>
</dbReference>